<reference evidence="2 3" key="1">
    <citation type="submission" date="2008-04" db="EMBL/GenBank/DDBJ databases">
        <title>Complete sequence of chromosome of Natranaerobius thermophilus JW/NM-WN-LF.</title>
        <authorList>
            <consortium name="US DOE Joint Genome Institute"/>
            <person name="Copeland A."/>
            <person name="Lucas S."/>
            <person name="Lapidus A."/>
            <person name="Glavina del Rio T."/>
            <person name="Dalin E."/>
            <person name="Tice H."/>
            <person name="Bruce D."/>
            <person name="Goodwin L."/>
            <person name="Pitluck S."/>
            <person name="Chertkov O."/>
            <person name="Brettin T."/>
            <person name="Detter J.C."/>
            <person name="Han C."/>
            <person name="Kuske C.R."/>
            <person name="Schmutz J."/>
            <person name="Larimer F."/>
            <person name="Land M."/>
            <person name="Hauser L."/>
            <person name="Kyrpides N."/>
            <person name="Lykidis A."/>
            <person name="Mesbah N.M."/>
            <person name="Wiegel J."/>
        </authorList>
    </citation>
    <scope>NUCLEOTIDE SEQUENCE [LARGE SCALE GENOMIC DNA]</scope>
    <source>
        <strain evidence="3">ATCC BAA-1301 / DSM 18059 / JW/NM-WN-LF</strain>
    </source>
</reference>
<organism evidence="2 3">
    <name type="scientific">Natranaerobius thermophilus (strain ATCC BAA-1301 / DSM 18059 / JW/NM-WN-LF)</name>
    <dbReference type="NCBI Taxonomy" id="457570"/>
    <lineage>
        <taxon>Bacteria</taxon>
        <taxon>Bacillati</taxon>
        <taxon>Bacillota</taxon>
        <taxon>Clostridia</taxon>
        <taxon>Natranaerobiales</taxon>
        <taxon>Natranaerobiaceae</taxon>
        <taxon>Natranaerobius</taxon>
    </lineage>
</organism>
<evidence type="ECO:0000259" key="1">
    <source>
        <dbReference type="Pfam" id="PF00561"/>
    </source>
</evidence>
<dbReference type="InterPro" id="IPR000073">
    <property type="entry name" value="AB_hydrolase_1"/>
</dbReference>
<keyword evidence="2" id="KW-0378">Hydrolase</keyword>
<evidence type="ECO:0000313" key="2">
    <source>
        <dbReference type="EMBL" id="ACB86291.1"/>
    </source>
</evidence>
<dbReference type="AlphaFoldDB" id="B2A2S3"/>
<dbReference type="Gene3D" id="3.40.50.1820">
    <property type="entry name" value="alpha/beta hydrolase"/>
    <property type="match status" value="1"/>
</dbReference>
<dbReference type="EMBL" id="CP001034">
    <property type="protein sequence ID" value="ACB86291.1"/>
    <property type="molecule type" value="Genomic_DNA"/>
</dbReference>
<dbReference type="PANTHER" id="PTHR46438">
    <property type="entry name" value="ALPHA/BETA-HYDROLASES SUPERFAMILY PROTEIN"/>
    <property type="match status" value="1"/>
</dbReference>
<dbReference type="HOGENOM" id="CLU_020336_13_1_9"/>
<sequence>MVRINIDSVEIPRGETIYYRWREGSSSSYPLVLVHGNMTSSKHWDLLMENLTEKYQIYAIDLPGFGLSTYNKPINDIKDLSLVLRQFCDKLNLEKFYLVGWSTGGAVAMKLIADNPQYADKLALLAPISTRGYPIYKSDQEQQPLERVITRDEVAQEFDSIVKAFQRKDREVVRQIWNQLIYVNNQPSPEKYEEYLDDILTQRNLIDVYNALNKFNISEVSNGVDYGTGEARDIKLPTKILWGDLDQVVTREMIRETISDLGISATLVTNEHCGHNLMIDDLPWVVKELESFLQ</sequence>
<dbReference type="RefSeq" id="WP_012449125.1">
    <property type="nucleotide sequence ID" value="NC_010718.1"/>
</dbReference>
<accession>B2A2S3</accession>
<evidence type="ECO:0000313" key="3">
    <source>
        <dbReference type="Proteomes" id="UP000001683"/>
    </source>
</evidence>
<keyword evidence="3" id="KW-1185">Reference proteome</keyword>
<dbReference type="STRING" id="457570.Nther_2740"/>
<dbReference type="GO" id="GO:0016787">
    <property type="term" value="F:hydrolase activity"/>
    <property type="evidence" value="ECO:0007669"/>
    <property type="project" value="UniProtKB-KW"/>
</dbReference>
<feature type="domain" description="AB hydrolase-1" evidence="1">
    <location>
        <begin position="29"/>
        <end position="281"/>
    </location>
</feature>
<protein>
    <submittedName>
        <fullName evidence="2">Alpha/beta hydrolase fold</fullName>
    </submittedName>
</protein>
<name>B2A2S3_NATTJ</name>
<dbReference type="eggNOG" id="COG2267">
    <property type="taxonomic scope" value="Bacteria"/>
</dbReference>
<dbReference type="Proteomes" id="UP000001683">
    <property type="component" value="Chromosome"/>
</dbReference>
<gene>
    <name evidence="2" type="ordered locus">Nther_2740</name>
</gene>
<dbReference type="PRINTS" id="PR00111">
    <property type="entry name" value="ABHYDROLASE"/>
</dbReference>
<dbReference type="InParanoid" id="B2A2S3"/>
<dbReference type="InterPro" id="IPR029058">
    <property type="entry name" value="AB_hydrolase_fold"/>
</dbReference>
<proteinExistence type="predicted"/>
<dbReference type="PANTHER" id="PTHR46438:SF11">
    <property type="entry name" value="LIPASE-RELATED"/>
    <property type="match status" value="1"/>
</dbReference>
<dbReference type="Pfam" id="PF00561">
    <property type="entry name" value="Abhydrolase_1"/>
    <property type="match status" value="1"/>
</dbReference>
<dbReference type="OrthoDB" id="252464at2"/>
<dbReference type="SUPFAM" id="SSF53474">
    <property type="entry name" value="alpha/beta-Hydrolases"/>
    <property type="match status" value="1"/>
</dbReference>
<dbReference type="KEGG" id="nth:Nther_2740"/>
<reference evidence="2 3" key="2">
    <citation type="journal article" date="2011" name="J. Bacteriol.">
        <title>Complete genome sequence of the anaerobic, halophilic alkalithermophile Natranaerobius thermophilus JW/NM-WN-LF.</title>
        <authorList>
            <person name="Zhao B."/>
            <person name="Mesbah N.M."/>
            <person name="Dalin E."/>
            <person name="Goodwin L."/>
            <person name="Nolan M."/>
            <person name="Pitluck S."/>
            <person name="Chertkov O."/>
            <person name="Brettin T.S."/>
            <person name="Han J."/>
            <person name="Larimer F.W."/>
            <person name="Land M.L."/>
            <person name="Hauser L."/>
            <person name="Kyrpides N."/>
            <person name="Wiegel J."/>
        </authorList>
    </citation>
    <scope>NUCLEOTIDE SEQUENCE [LARGE SCALE GENOMIC DNA]</scope>
    <source>
        <strain evidence="3">ATCC BAA-1301 / DSM 18059 / JW/NM-WN-LF</strain>
    </source>
</reference>